<dbReference type="Proteomes" id="UP001196413">
    <property type="component" value="Unassembled WGS sequence"/>
</dbReference>
<dbReference type="EMBL" id="JAHQIW010000298">
    <property type="protein sequence ID" value="KAJ1347273.1"/>
    <property type="molecule type" value="Genomic_DNA"/>
</dbReference>
<sequence length="78" mass="8925">MVQVTRAAPSCHRTSTVSSIAGHHPYGRLTSPGPPHLKELPKFFIRQNSIENAGTRERRMVSWNDPRRRCKVNVTSEW</sequence>
<protein>
    <submittedName>
        <fullName evidence="2">Uncharacterized protein</fullName>
    </submittedName>
</protein>
<comment type="caution">
    <text evidence="2">The sequence shown here is derived from an EMBL/GenBank/DDBJ whole genome shotgun (WGS) entry which is preliminary data.</text>
</comment>
<keyword evidence="3" id="KW-1185">Reference proteome</keyword>
<dbReference type="AlphaFoldDB" id="A0AAD5LY95"/>
<evidence type="ECO:0000313" key="2">
    <source>
        <dbReference type="EMBL" id="KAJ1347273.1"/>
    </source>
</evidence>
<gene>
    <name evidence="2" type="ORF">KIN20_002294</name>
</gene>
<name>A0AAD5LY95_PARTN</name>
<organism evidence="2 3">
    <name type="scientific">Parelaphostrongylus tenuis</name>
    <name type="common">Meningeal worm</name>
    <dbReference type="NCBI Taxonomy" id="148309"/>
    <lineage>
        <taxon>Eukaryota</taxon>
        <taxon>Metazoa</taxon>
        <taxon>Ecdysozoa</taxon>
        <taxon>Nematoda</taxon>
        <taxon>Chromadorea</taxon>
        <taxon>Rhabditida</taxon>
        <taxon>Rhabditina</taxon>
        <taxon>Rhabditomorpha</taxon>
        <taxon>Strongyloidea</taxon>
        <taxon>Metastrongylidae</taxon>
        <taxon>Parelaphostrongylus</taxon>
    </lineage>
</organism>
<accession>A0AAD5LY95</accession>
<reference evidence="2" key="1">
    <citation type="submission" date="2021-06" db="EMBL/GenBank/DDBJ databases">
        <title>Parelaphostrongylus tenuis whole genome reference sequence.</title>
        <authorList>
            <person name="Garwood T.J."/>
            <person name="Larsen P.A."/>
            <person name="Fountain-Jones N.M."/>
            <person name="Garbe J.R."/>
            <person name="Macchietto M.G."/>
            <person name="Kania S.A."/>
            <person name="Gerhold R.W."/>
            <person name="Richards J.E."/>
            <person name="Wolf T.M."/>
        </authorList>
    </citation>
    <scope>NUCLEOTIDE SEQUENCE</scope>
    <source>
        <strain evidence="2">MNPRO001-30</strain>
        <tissue evidence="2">Meninges</tissue>
    </source>
</reference>
<evidence type="ECO:0000313" key="3">
    <source>
        <dbReference type="Proteomes" id="UP001196413"/>
    </source>
</evidence>
<feature type="region of interest" description="Disordered" evidence="1">
    <location>
        <begin position="1"/>
        <end position="34"/>
    </location>
</feature>
<evidence type="ECO:0000256" key="1">
    <source>
        <dbReference type="SAM" id="MobiDB-lite"/>
    </source>
</evidence>
<proteinExistence type="predicted"/>